<evidence type="ECO:0000313" key="2">
    <source>
        <dbReference type="EMBL" id="KAK4512813.1"/>
    </source>
</evidence>
<keyword evidence="3" id="KW-1185">Reference proteome</keyword>
<feature type="region of interest" description="Disordered" evidence="1">
    <location>
        <begin position="55"/>
        <end position="74"/>
    </location>
</feature>
<dbReference type="AlphaFoldDB" id="A0AAN7HY27"/>
<feature type="compositionally biased region" description="Polar residues" evidence="1">
    <location>
        <begin position="30"/>
        <end position="44"/>
    </location>
</feature>
<protein>
    <submittedName>
        <fullName evidence="2">Uncharacterized protein</fullName>
    </submittedName>
</protein>
<name>A0AAN7HY27_9FUNG</name>
<sequence length="180" mass="20010">MPQKHLLLYCLHNYKSIESTNRPHQPPKLIQTQSGLSSQPTPTVTSNYRLTLTKQTKTGNRTSKLPVASRKRRHSTIKATTVPLRRSPQSQAPTTDFMDTMNIATPVAPAPTTTPTSSTTNMVVEPSTNAINPPAFLEGMHPPKPDEIHQSPLMPTWIQEIYSRLASVTTHLQTHDSQLL</sequence>
<proteinExistence type="predicted"/>
<dbReference type="EMBL" id="JASEJX010000021">
    <property type="protein sequence ID" value="KAK4512813.1"/>
    <property type="molecule type" value="Genomic_DNA"/>
</dbReference>
<dbReference type="RefSeq" id="XP_064679479.1">
    <property type="nucleotide sequence ID" value="XM_064822879.1"/>
</dbReference>
<accession>A0AAN7HY27</accession>
<organism evidence="2 3">
    <name type="scientific">Mucor velutinosus</name>
    <dbReference type="NCBI Taxonomy" id="708070"/>
    <lineage>
        <taxon>Eukaryota</taxon>
        <taxon>Fungi</taxon>
        <taxon>Fungi incertae sedis</taxon>
        <taxon>Mucoromycota</taxon>
        <taxon>Mucoromycotina</taxon>
        <taxon>Mucoromycetes</taxon>
        <taxon>Mucorales</taxon>
        <taxon>Mucorineae</taxon>
        <taxon>Mucoraceae</taxon>
        <taxon>Mucor</taxon>
    </lineage>
</organism>
<evidence type="ECO:0000256" key="1">
    <source>
        <dbReference type="SAM" id="MobiDB-lite"/>
    </source>
</evidence>
<dbReference type="Proteomes" id="UP001304243">
    <property type="component" value="Unassembled WGS sequence"/>
</dbReference>
<feature type="region of interest" description="Disordered" evidence="1">
    <location>
        <begin position="18"/>
        <end position="44"/>
    </location>
</feature>
<gene>
    <name evidence="2" type="ORF">ATC70_003521</name>
</gene>
<comment type="caution">
    <text evidence="2">The sequence shown here is derived from an EMBL/GenBank/DDBJ whole genome shotgun (WGS) entry which is preliminary data.</text>
</comment>
<evidence type="ECO:0000313" key="3">
    <source>
        <dbReference type="Proteomes" id="UP001304243"/>
    </source>
</evidence>
<reference evidence="2 3" key="1">
    <citation type="submission" date="2022-11" db="EMBL/GenBank/DDBJ databases">
        <title>Mucor velutinosus strain NIH1002 WGS.</title>
        <authorList>
            <person name="Subramanian P."/>
            <person name="Mullikin J.C."/>
            <person name="Segre J.A."/>
            <person name="Zelazny A.M."/>
        </authorList>
    </citation>
    <scope>NUCLEOTIDE SEQUENCE [LARGE SCALE GENOMIC DNA]</scope>
    <source>
        <strain evidence="2 3">NIH1002</strain>
    </source>
</reference>
<dbReference type="GeneID" id="89947223"/>